<dbReference type="InterPro" id="IPR036390">
    <property type="entry name" value="WH_DNA-bd_sf"/>
</dbReference>
<dbReference type="SUPFAM" id="SSF46785">
    <property type="entry name" value="Winged helix' DNA-binding domain"/>
    <property type="match status" value="1"/>
</dbReference>
<accession>A0A014PXF0</accession>
<evidence type="ECO:0000256" key="3">
    <source>
        <dbReference type="ARBA" id="ARBA00023125"/>
    </source>
</evidence>
<dbReference type="GO" id="GO:0003700">
    <property type="term" value="F:DNA-binding transcription factor activity"/>
    <property type="evidence" value="ECO:0007669"/>
    <property type="project" value="InterPro"/>
</dbReference>
<dbReference type="Gene3D" id="3.40.190.10">
    <property type="entry name" value="Periplasmic binding protein-like II"/>
    <property type="match status" value="2"/>
</dbReference>
<dbReference type="InterPro" id="IPR005119">
    <property type="entry name" value="LysR_subst-bd"/>
</dbReference>
<name>A0A014PXF0_9GAMM</name>
<keyword evidence="2" id="KW-0805">Transcription regulation</keyword>
<gene>
    <name evidence="6" type="ORF">BG55_10730</name>
</gene>
<keyword evidence="4" id="KW-0804">Transcription</keyword>
<evidence type="ECO:0000256" key="4">
    <source>
        <dbReference type="ARBA" id="ARBA00023163"/>
    </source>
</evidence>
<dbReference type="RefSeq" id="WP_052018779.1">
    <property type="nucleotide sequence ID" value="NZ_JFHN01000045.1"/>
</dbReference>
<feature type="domain" description="HTH lysR-type" evidence="5">
    <location>
        <begin position="2"/>
        <end position="58"/>
    </location>
</feature>
<comment type="similarity">
    <text evidence="1">Belongs to the LysR transcriptional regulatory family.</text>
</comment>
<dbReference type="Gene3D" id="1.10.10.10">
    <property type="entry name" value="Winged helix-like DNA-binding domain superfamily/Winged helix DNA-binding domain"/>
    <property type="match status" value="1"/>
</dbReference>
<dbReference type="InterPro" id="IPR000847">
    <property type="entry name" value="LysR_HTH_N"/>
</dbReference>
<dbReference type="Pfam" id="PF03466">
    <property type="entry name" value="LysR_substrate"/>
    <property type="match status" value="1"/>
</dbReference>
<dbReference type="Pfam" id="PF00126">
    <property type="entry name" value="HTH_1"/>
    <property type="match status" value="1"/>
</dbReference>
<dbReference type="EMBL" id="JFHN01000045">
    <property type="protein sequence ID" value="EXU75622.1"/>
    <property type="molecule type" value="Genomic_DNA"/>
</dbReference>
<dbReference type="CDD" id="cd05466">
    <property type="entry name" value="PBP2_LTTR_substrate"/>
    <property type="match status" value="1"/>
</dbReference>
<dbReference type="PANTHER" id="PTHR30126:SF99">
    <property type="entry name" value="TRANSCRIPTIONAL REGULATOR LYSR FAMILY"/>
    <property type="match status" value="1"/>
</dbReference>
<keyword evidence="7" id="KW-1185">Reference proteome</keyword>
<evidence type="ECO:0000256" key="2">
    <source>
        <dbReference type="ARBA" id="ARBA00023015"/>
    </source>
</evidence>
<evidence type="ECO:0000313" key="7">
    <source>
        <dbReference type="Proteomes" id="UP000019918"/>
    </source>
</evidence>
<proteinExistence type="inferred from homology"/>
<evidence type="ECO:0000256" key="1">
    <source>
        <dbReference type="ARBA" id="ARBA00009437"/>
    </source>
</evidence>
<dbReference type="OrthoDB" id="5289754at2"/>
<dbReference type="PANTHER" id="PTHR30126">
    <property type="entry name" value="HTH-TYPE TRANSCRIPTIONAL REGULATOR"/>
    <property type="match status" value="1"/>
</dbReference>
<organism evidence="6 7">
    <name type="scientific">Erwinia mallotivora</name>
    <dbReference type="NCBI Taxonomy" id="69222"/>
    <lineage>
        <taxon>Bacteria</taxon>
        <taxon>Pseudomonadati</taxon>
        <taxon>Pseudomonadota</taxon>
        <taxon>Gammaproteobacteria</taxon>
        <taxon>Enterobacterales</taxon>
        <taxon>Erwiniaceae</taxon>
        <taxon>Erwinia</taxon>
    </lineage>
</organism>
<dbReference type="PROSITE" id="PS50931">
    <property type="entry name" value="HTH_LYSR"/>
    <property type="match status" value="1"/>
</dbReference>
<comment type="caution">
    <text evidence="6">The sequence shown here is derived from an EMBL/GenBank/DDBJ whole genome shotgun (WGS) entry which is preliminary data.</text>
</comment>
<dbReference type="PRINTS" id="PR00039">
    <property type="entry name" value="HTHLYSR"/>
</dbReference>
<dbReference type="PATRIC" id="fig|69222.5.peg.2222"/>
<sequence length="297" mass="33579">MLNPQWLRSFTVLTETGSFTAAAERLGMTQAAVSQHIRHLEQHLGLLILRSKRPQTLTPSGLALLDYCQELDRAEKRLILRMSETDITCGEIGLISPGSIGLRLYPLLLTLQQQHPALCIRHRFAPDQEVTEAVLHNRFEMGLVTLKPDDRRLHARPFTEEPLELVIPQAEEVNGWDDLARLGFIDHPDGMAMATRLLSRRFPGNPGVRNLPQRGFINQIGLILEPVARGLGFAVLPRFARQAFAQQQAIRVVECDVPVVDTIWLIHRAEWPLSRRATEAINFLQQHFQPSPGPEKE</sequence>
<dbReference type="GO" id="GO:0000976">
    <property type="term" value="F:transcription cis-regulatory region binding"/>
    <property type="evidence" value="ECO:0007669"/>
    <property type="project" value="TreeGrafter"/>
</dbReference>
<dbReference type="SUPFAM" id="SSF53850">
    <property type="entry name" value="Periplasmic binding protein-like II"/>
    <property type="match status" value="1"/>
</dbReference>
<keyword evidence="3" id="KW-0238">DNA-binding</keyword>
<dbReference type="Proteomes" id="UP000019918">
    <property type="component" value="Unassembled WGS sequence"/>
</dbReference>
<dbReference type="STRING" id="69222.BG55_10730"/>
<dbReference type="InterPro" id="IPR036388">
    <property type="entry name" value="WH-like_DNA-bd_sf"/>
</dbReference>
<reference evidence="6 7" key="1">
    <citation type="submission" date="2014-02" db="EMBL/GenBank/DDBJ databases">
        <title>Draft genome of Erwinia mallotivora strain BT-MARDI, a papaya dieback pathogen.</title>
        <authorList>
            <person name="Redzuan R."/>
            <person name="Abu Bakar N."/>
            <person name="Badrun R."/>
            <person name="Mohd Raih M.F."/>
            <person name="Rozano L."/>
            <person name="Mat Amin N."/>
        </authorList>
    </citation>
    <scope>NUCLEOTIDE SEQUENCE [LARGE SCALE GENOMIC DNA]</scope>
    <source>
        <strain evidence="6 7">BT-MARDI</strain>
    </source>
</reference>
<dbReference type="AlphaFoldDB" id="A0A014PXF0"/>
<evidence type="ECO:0000259" key="5">
    <source>
        <dbReference type="PROSITE" id="PS50931"/>
    </source>
</evidence>
<evidence type="ECO:0000313" key="6">
    <source>
        <dbReference type="EMBL" id="EXU75622.1"/>
    </source>
</evidence>
<protein>
    <submittedName>
        <fullName evidence="6">LysR family transcriptional regulator</fullName>
    </submittedName>
</protein>